<feature type="region of interest" description="Disordered" evidence="1">
    <location>
        <begin position="50"/>
        <end position="70"/>
    </location>
</feature>
<gene>
    <name evidence="2" type="ORF">SPIL2461_LOCUS13521</name>
</gene>
<keyword evidence="3" id="KW-1185">Reference proteome</keyword>
<evidence type="ECO:0000256" key="1">
    <source>
        <dbReference type="SAM" id="MobiDB-lite"/>
    </source>
</evidence>
<proteinExistence type="predicted"/>
<dbReference type="AlphaFoldDB" id="A0A812T3U4"/>
<accession>A0A812T3U4</accession>
<evidence type="ECO:0000313" key="2">
    <source>
        <dbReference type="EMBL" id="CAE7517562.1"/>
    </source>
</evidence>
<dbReference type="EMBL" id="CAJNIZ010029632">
    <property type="protein sequence ID" value="CAE7517562.1"/>
    <property type="molecule type" value="Genomic_DNA"/>
</dbReference>
<protein>
    <submittedName>
        <fullName evidence="2">Uncharacterized protein</fullName>
    </submittedName>
</protein>
<dbReference type="Proteomes" id="UP000649617">
    <property type="component" value="Unassembled WGS sequence"/>
</dbReference>
<sequence length="485" mass="51609">MDFIDPESVKIAFRIRNNDATLGLFQRAAHRRHFRIREELLPAQVPGMVQPARPRRASGKTLGATPWRSPPASTGTVLMAPTLIGLFQSGKMLPPQLNLVLEIEFAEAGDALRPAGGTSDFSIESVRLLASQVTLDSALVESFNKVLLSGRSLVFSYTRRCTQGPARSSWADAAVAAIATALAPFETAAQRDAARSRLQHQAAIAAAVAAIDLSPYNTSAQTDAPSRSTSRAPFQNNTDTLEIDCDSVSSPRQIRGILPRAPLAWSYLFSGTITELRCDAYSKAEADGRCLSSTGFTTALDGRLVTNANGGRPWATVTELTCDAWSKTEADGRYATAGAILAVDARVTALENSGGVPADISCASLTASTAVKFRTTTRVDALFTQNAQTSLLRPISTVDHLHRSRPCEHQGGGEQRHHGAGPVCGAEVHMRVGPPADHRRRVRARYGVLTNAALARIGDDSGVTVLGSGLAVAGVAWPPPKCPDR</sequence>
<name>A0A812T3U4_SYMPI</name>
<reference evidence="2" key="1">
    <citation type="submission" date="2021-02" db="EMBL/GenBank/DDBJ databases">
        <authorList>
            <person name="Dougan E. K."/>
            <person name="Rhodes N."/>
            <person name="Thang M."/>
            <person name="Chan C."/>
        </authorList>
    </citation>
    <scope>NUCLEOTIDE SEQUENCE</scope>
</reference>
<evidence type="ECO:0000313" key="3">
    <source>
        <dbReference type="Proteomes" id="UP000649617"/>
    </source>
</evidence>
<comment type="caution">
    <text evidence="2">The sequence shown here is derived from an EMBL/GenBank/DDBJ whole genome shotgun (WGS) entry which is preliminary data.</text>
</comment>
<organism evidence="2 3">
    <name type="scientific">Symbiodinium pilosum</name>
    <name type="common">Dinoflagellate</name>
    <dbReference type="NCBI Taxonomy" id="2952"/>
    <lineage>
        <taxon>Eukaryota</taxon>
        <taxon>Sar</taxon>
        <taxon>Alveolata</taxon>
        <taxon>Dinophyceae</taxon>
        <taxon>Suessiales</taxon>
        <taxon>Symbiodiniaceae</taxon>
        <taxon>Symbiodinium</taxon>
    </lineage>
</organism>